<evidence type="ECO:0000256" key="6">
    <source>
        <dbReference type="RuleBase" id="RU003788"/>
    </source>
</evidence>
<dbReference type="Gene3D" id="1.10.530.40">
    <property type="match status" value="1"/>
</dbReference>
<comment type="similarity">
    <text evidence="6">Belongs to the glycosyl hydrolase 24 family.</text>
</comment>
<evidence type="ECO:0000256" key="5">
    <source>
        <dbReference type="ARBA" id="ARBA00023295"/>
    </source>
</evidence>
<dbReference type="RefSeq" id="WP_273929689.1">
    <property type="nucleotide sequence ID" value="NZ_JAQSIO010000016.1"/>
</dbReference>
<dbReference type="InterPro" id="IPR002196">
    <property type="entry name" value="Glyco_hydro_24"/>
</dbReference>
<organism evidence="7 8">
    <name type="scientific">Curvibacter microcysteis</name>
    <dbReference type="NCBI Taxonomy" id="3026419"/>
    <lineage>
        <taxon>Bacteria</taxon>
        <taxon>Pseudomonadati</taxon>
        <taxon>Pseudomonadota</taxon>
        <taxon>Betaproteobacteria</taxon>
        <taxon>Burkholderiales</taxon>
        <taxon>Comamonadaceae</taxon>
        <taxon>Curvibacter</taxon>
    </lineage>
</organism>
<dbReference type="InterPro" id="IPR023346">
    <property type="entry name" value="Lysozyme-like_dom_sf"/>
</dbReference>
<dbReference type="EMBL" id="JAQSIO010000016">
    <property type="protein sequence ID" value="MDD0817220.1"/>
    <property type="molecule type" value="Genomic_DNA"/>
</dbReference>
<accession>A0ABT5MKU4</accession>
<reference evidence="7 8" key="1">
    <citation type="submission" date="2023-02" db="EMBL/GenBank/DDBJ databases">
        <title>Bacterial whole genome sequence for Curvibacter sp. HBC28.</title>
        <authorList>
            <person name="Le V."/>
            <person name="Ko S.-R."/>
            <person name="Ahn C.-Y."/>
            <person name="Oh H.-M."/>
        </authorList>
    </citation>
    <scope>NUCLEOTIDE SEQUENCE [LARGE SCALE GENOMIC DNA]</scope>
    <source>
        <strain evidence="7 8">HBC28</strain>
    </source>
</reference>
<dbReference type="InterPro" id="IPR051018">
    <property type="entry name" value="Bacteriophage_GH24"/>
</dbReference>
<evidence type="ECO:0000256" key="4">
    <source>
        <dbReference type="ARBA" id="ARBA00022801"/>
    </source>
</evidence>
<evidence type="ECO:0000313" key="8">
    <source>
        <dbReference type="Proteomes" id="UP001528672"/>
    </source>
</evidence>
<dbReference type="Pfam" id="PF00959">
    <property type="entry name" value="Phage_lysozyme"/>
    <property type="match status" value="1"/>
</dbReference>
<dbReference type="PANTHER" id="PTHR38107">
    <property type="match status" value="1"/>
</dbReference>
<keyword evidence="8" id="KW-1185">Reference proteome</keyword>
<dbReference type="Proteomes" id="UP001528672">
    <property type="component" value="Unassembled WGS sequence"/>
</dbReference>
<gene>
    <name evidence="7" type="ORF">PSQ39_21475</name>
</gene>
<protein>
    <recommendedName>
        <fullName evidence="6">Lysozyme</fullName>
        <ecNumber evidence="6">3.2.1.17</ecNumber>
    </recommendedName>
</protein>
<dbReference type="InterPro" id="IPR034690">
    <property type="entry name" value="Endolysin_T4_type"/>
</dbReference>
<dbReference type="PANTHER" id="PTHR38107:SF3">
    <property type="entry name" value="LYSOZYME RRRD-RELATED"/>
    <property type="match status" value="1"/>
</dbReference>
<dbReference type="SUPFAM" id="SSF53955">
    <property type="entry name" value="Lysozyme-like"/>
    <property type="match status" value="1"/>
</dbReference>
<keyword evidence="2 6" id="KW-0929">Antimicrobial</keyword>
<dbReference type="CDD" id="cd16900">
    <property type="entry name" value="endolysin_R21-like"/>
    <property type="match status" value="1"/>
</dbReference>
<evidence type="ECO:0000256" key="1">
    <source>
        <dbReference type="ARBA" id="ARBA00000632"/>
    </source>
</evidence>
<sequence>MIDKRKLIIVGLATAIAAPAEGLRTMAYRDPVGVPTICFGSTKGVQMGDTATPVQCRQLLTAEMLEAIDQVDRCVPGLPVQVAAAFADAAYNLGPTIVCDRTRSTAARLLAAGRLREACEQLLRWDRARVAGVLVALPGLTKRRAAERDLCMQGVAP</sequence>
<keyword evidence="4 6" id="KW-0378">Hydrolase</keyword>
<comment type="caution">
    <text evidence="7">The sequence shown here is derived from an EMBL/GenBank/DDBJ whole genome shotgun (WGS) entry which is preliminary data.</text>
</comment>
<keyword evidence="5 6" id="KW-0326">Glycosidase</keyword>
<dbReference type="HAMAP" id="MF_04110">
    <property type="entry name" value="ENDOLYSIN_T4"/>
    <property type="match status" value="1"/>
</dbReference>
<dbReference type="InterPro" id="IPR023347">
    <property type="entry name" value="Lysozyme_dom_sf"/>
</dbReference>
<name>A0ABT5MKU4_9BURK</name>
<evidence type="ECO:0000256" key="3">
    <source>
        <dbReference type="ARBA" id="ARBA00022638"/>
    </source>
</evidence>
<dbReference type="EC" id="3.2.1.17" evidence="6"/>
<comment type="catalytic activity">
    <reaction evidence="1 6">
        <text>Hydrolysis of (1-&gt;4)-beta-linkages between N-acetylmuramic acid and N-acetyl-D-glucosamine residues in a peptidoglycan and between N-acetyl-D-glucosamine residues in chitodextrins.</text>
        <dbReference type="EC" id="3.2.1.17"/>
    </reaction>
</comment>
<proteinExistence type="inferred from homology"/>
<evidence type="ECO:0000256" key="2">
    <source>
        <dbReference type="ARBA" id="ARBA00022529"/>
    </source>
</evidence>
<keyword evidence="3 6" id="KW-0081">Bacteriolytic enzyme</keyword>
<evidence type="ECO:0000313" key="7">
    <source>
        <dbReference type="EMBL" id="MDD0817220.1"/>
    </source>
</evidence>